<protein>
    <submittedName>
        <fullName evidence="3">DUF4384 domain-containing protein</fullName>
    </submittedName>
</protein>
<feature type="signal peptide" evidence="1">
    <location>
        <begin position="1"/>
        <end position="18"/>
    </location>
</feature>
<comment type="caution">
    <text evidence="3">The sequence shown here is derived from an EMBL/GenBank/DDBJ whole genome shotgun (WGS) entry which is preliminary data.</text>
</comment>
<keyword evidence="1" id="KW-0732">Signal</keyword>
<feature type="domain" description="DUF4384" evidence="2">
    <location>
        <begin position="50"/>
        <end position="121"/>
    </location>
</feature>
<dbReference type="PROSITE" id="PS51257">
    <property type="entry name" value="PROKAR_LIPOPROTEIN"/>
    <property type="match status" value="1"/>
</dbReference>
<accession>A0ABW1DNI5</accession>
<reference evidence="4" key="1">
    <citation type="journal article" date="2019" name="Int. J. Syst. Evol. Microbiol.">
        <title>The Global Catalogue of Microorganisms (GCM) 10K type strain sequencing project: providing services to taxonomists for standard genome sequencing and annotation.</title>
        <authorList>
            <consortium name="The Broad Institute Genomics Platform"/>
            <consortium name="The Broad Institute Genome Sequencing Center for Infectious Disease"/>
            <person name="Wu L."/>
            <person name="Ma J."/>
        </authorList>
    </citation>
    <scope>NUCLEOTIDE SEQUENCE [LARGE SCALE GENOMIC DNA]</scope>
    <source>
        <strain evidence="4">CGMCC 1.15053</strain>
    </source>
</reference>
<evidence type="ECO:0000256" key="1">
    <source>
        <dbReference type="SAM" id="SignalP"/>
    </source>
</evidence>
<dbReference type="RefSeq" id="WP_380052168.1">
    <property type="nucleotide sequence ID" value="NZ_JBHSOH010000043.1"/>
</dbReference>
<sequence>MRSAFVSALLLGSLGLSACTVTVRPNTELGGSGSNLITRLTPDRGEGAAYAVGEPVQFSVTVRTPGYLTLVALNPGGYASPLVQNVYVGAGTTTFPRVQDGATYNVAPPRGLQRVRAIFTRVRPTADLVFSGVYDGQRWNGATETYLRPYALADRDVQETYLYIR</sequence>
<gene>
    <name evidence="3" type="ORF">ACFPQ6_18255</name>
</gene>
<dbReference type="Pfam" id="PF14326">
    <property type="entry name" value="DUF4384"/>
    <property type="match status" value="1"/>
</dbReference>
<organism evidence="3 4">
    <name type="scientific">Deinococcus petrolearius</name>
    <dbReference type="NCBI Taxonomy" id="1751295"/>
    <lineage>
        <taxon>Bacteria</taxon>
        <taxon>Thermotogati</taxon>
        <taxon>Deinococcota</taxon>
        <taxon>Deinococci</taxon>
        <taxon>Deinococcales</taxon>
        <taxon>Deinococcaceae</taxon>
        <taxon>Deinococcus</taxon>
    </lineage>
</organism>
<keyword evidence="4" id="KW-1185">Reference proteome</keyword>
<evidence type="ECO:0000259" key="2">
    <source>
        <dbReference type="Pfam" id="PF14326"/>
    </source>
</evidence>
<dbReference type="Proteomes" id="UP001595979">
    <property type="component" value="Unassembled WGS sequence"/>
</dbReference>
<dbReference type="EMBL" id="JBHSOH010000043">
    <property type="protein sequence ID" value="MFC5850238.1"/>
    <property type="molecule type" value="Genomic_DNA"/>
</dbReference>
<feature type="chain" id="PRO_5046321462" evidence="1">
    <location>
        <begin position="19"/>
        <end position="165"/>
    </location>
</feature>
<name>A0ABW1DNI5_9DEIO</name>
<evidence type="ECO:0000313" key="4">
    <source>
        <dbReference type="Proteomes" id="UP001595979"/>
    </source>
</evidence>
<proteinExistence type="predicted"/>
<evidence type="ECO:0000313" key="3">
    <source>
        <dbReference type="EMBL" id="MFC5850238.1"/>
    </source>
</evidence>
<dbReference type="InterPro" id="IPR025493">
    <property type="entry name" value="DUF4384"/>
</dbReference>